<evidence type="ECO:0000256" key="4">
    <source>
        <dbReference type="ARBA" id="ARBA00022859"/>
    </source>
</evidence>
<dbReference type="GO" id="GO:0042101">
    <property type="term" value="C:T cell receptor complex"/>
    <property type="evidence" value="ECO:0007669"/>
    <property type="project" value="UniProtKB-KW"/>
</dbReference>
<dbReference type="AGR" id="RGD:150341368"/>
<dbReference type="InterPro" id="IPR051287">
    <property type="entry name" value="TCR_variable_region"/>
</dbReference>
<dbReference type="SUPFAM" id="SSF48726">
    <property type="entry name" value="Immunoglobulin"/>
    <property type="match status" value="1"/>
</dbReference>
<dbReference type="InterPro" id="IPR007110">
    <property type="entry name" value="Ig-like_dom"/>
</dbReference>
<dbReference type="SMART" id="SM00409">
    <property type="entry name" value="IG"/>
    <property type="match status" value="1"/>
</dbReference>
<evidence type="ECO:0000256" key="1">
    <source>
        <dbReference type="ARBA" id="ARBA00004236"/>
    </source>
</evidence>
<evidence type="ECO:0000256" key="5">
    <source>
        <dbReference type="ARBA" id="ARBA00023130"/>
    </source>
</evidence>
<dbReference type="GeneTree" id="ENSGT00940000163052"/>
<keyword evidence="7" id="KW-1015">Disulfide bond</keyword>
<protein>
    <recommendedName>
        <fullName evidence="12">Ig-like domain-containing protein</fullName>
    </recommendedName>
</protein>
<dbReference type="Pfam" id="PF07686">
    <property type="entry name" value="V-set"/>
    <property type="match status" value="1"/>
</dbReference>
<evidence type="ECO:0000256" key="3">
    <source>
        <dbReference type="ARBA" id="ARBA00022729"/>
    </source>
</evidence>
<feature type="signal peptide" evidence="11">
    <location>
        <begin position="1"/>
        <end position="21"/>
    </location>
</feature>
<gene>
    <name evidence="15" type="primary">ENSRNOG00000065085</name>
</gene>
<keyword evidence="3 11" id="KW-0732">Signal</keyword>
<dbReference type="AlphaFoldDB" id="A0A8I6AH94"/>
<dbReference type="GO" id="GO:0002250">
    <property type="term" value="P:adaptive immune response"/>
    <property type="evidence" value="ECO:0007669"/>
    <property type="project" value="UniProtKB-KW"/>
</dbReference>
<comment type="subcellular location">
    <subcellularLocation>
        <location evidence="1">Cell membrane</location>
    </subcellularLocation>
</comment>
<evidence type="ECO:0000256" key="11">
    <source>
        <dbReference type="SAM" id="SignalP"/>
    </source>
</evidence>
<dbReference type="PANTHER" id="PTHR19367:SF45">
    <property type="entry name" value="IG-LIKE DOMAIN-CONTAINING PROTEIN"/>
    <property type="match status" value="1"/>
</dbReference>
<evidence type="ECO:0000259" key="12">
    <source>
        <dbReference type="PROSITE" id="PS50835"/>
    </source>
</evidence>
<evidence type="ECO:0000313" key="13">
    <source>
        <dbReference type="Ensembl" id="ENSRNOP00000092558.1"/>
    </source>
</evidence>
<dbReference type="Ensembl" id="ENSRNOT00000103313.2">
    <property type="protein sequence ID" value="ENSRNOP00000092558.1"/>
    <property type="gene ID" value="ENSRNOG00000065085.2"/>
</dbReference>
<evidence type="ECO:0000256" key="7">
    <source>
        <dbReference type="ARBA" id="ARBA00023157"/>
    </source>
</evidence>
<dbReference type="Gene3D" id="2.60.40.10">
    <property type="entry name" value="Immunoglobulins"/>
    <property type="match status" value="1"/>
</dbReference>
<accession>A0A8I6AH94</accession>
<evidence type="ECO:0000256" key="2">
    <source>
        <dbReference type="ARBA" id="ARBA00022475"/>
    </source>
</evidence>
<keyword evidence="6" id="KW-0472">Membrane</keyword>
<keyword evidence="8" id="KW-0675">Receptor</keyword>
<reference evidence="13" key="2">
    <citation type="submission" date="2025-08" db="UniProtKB">
        <authorList>
            <consortium name="Ensembl"/>
        </authorList>
    </citation>
    <scope>IDENTIFICATION</scope>
    <source>
        <strain evidence="13">Brown Norway</strain>
    </source>
</reference>
<keyword evidence="2" id="KW-1003">Cell membrane</keyword>
<feature type="chain" id="PRO_5035157628" description="Ig-like domain-containing protein" evidence="11">
    <location>
        <begin position="22"/>
        <end position="149"/>
    </location>
</feature>
<evidence type="ECO:0000256" key="10">
    <source>
        <dbReference type="ARBA" id="ARBA00043266"/>
    </source>
</evidence>
<keyword evidence="4" id="KW-0391">Immunity</keyword>
<dbReference type="RGD" id="150341368">
    <property type="gene designation" value="ENSRNOG00000065085"/>
</dbReference>
<dbReference type="InterPro" id="IPR003599">
    <property type="entry name" value="Ig_sub"/>
</dbReference>
<evidence type="ECO:0000313" key="14">
    <source>
        <dbReference type="Proteomes" id="UP000002494"/>
    </source>
</evidence>
<feature type="domain" description="Ig-like" evidence="12">
    <location>
        <begin position="22"/>
        <end position="122"/>
    </location>
</feature>
<keyword evidence="10" id="KW-1279">T cell receptor</keyword>
<dbReference type="PANTHER" id="PTHR19367">
    <property type="entry name" value="T-CELL RECEPTOR ALPHA CHAIN V REGION"/>
    <property type="match status" value="1"/>
</dbReference>
<evidence type="ECO:0000313" key="15">
    <source>
        <dbReference type="RGD" id="150341368"/>
    </source>
</evidence>
<sequence length="149" mass="16925">MLVLSLLGAAFSSICLATSMAQKVMQTQTSISVMETKTVTMDCVYETRDSSYYLFWYKQTASGEMVFLIRQDYYKENATEGRYSLNFQKSESSIGLIIRATQIEDSAVYFCAMSEGTVAEASKRAPQKPQPETKVLRIYSTDRKRQGLW</sequence>
<dbReference type="SMART" id="SM00406">
    <property type="entry name" value="IGv"/>
    <property type="match status" value="1"/>
</dbReference>
<reference evidence="13" key="3">
    <citation type="submission" date="2025-09" db="UniProtKB">
        <authorList>
            <consortium name="Ensembl"/>
        </authorList>
    </citation>
    <scope>IDENTIFICATION</scope>
    <source>
        <strain evidence="13">Brown Norway</strain>
    </source>
</reference>
<dbReference type="OMA" id="RCHASNT"/>
<dbReference type="PROSITE" id="PS50835">
    <property type="entry name" value="IG_LIKE"/>
    <property type="match status" value="1"/>
</dbReference>
<dbReference type="InterPro" id="IPR036179">
    <property type="entry name" value="Ig-like_dom_sf"/>
</dbReference>
<dbReference type="InterPro" id="IPR013106">
    <property type="entry name" value="Ig_V-set"/>
</dbReference>
<reference evidence="13" key="1">
    <citation type="submission" date="2024-01" db="EMBL/GenBank/DDBJ databases">
        <title>GRCr8: a new rat reference genome assembly contstructed from accurate long reads and long range scaffolding.</title>
        <authorList>
            <person name="Doris P.A."/>
            <person name="Kalbfleisch T."/>
            <person name="Li K."/>
            <person name="Howe K."/>
            <person name="Wood J."/>
        </authorList>
    </citation>
    <scope>NUCLEOTIDE SEQUENCE [LARGE SCALE GENOMIC DNA]</scope>
    <source>
        <strain evidence="13">Brown Norway</strain>
    </source>
</reference>
<dbReference type="FunFam" id="2.60.40.10:FF:000878">
    <property type="entry name" value="T cell receptor alpha variable 38-1"/>
    <property type="match status" value="1"/>
</dbReference>
<evidence type="ECO:0000256" key="6">
    <source>
        <dbReference type="ARBA" id="ARBA00023136"/>
    </source>
</evidence>
<keyword evidence="9" id="KW-0393">Immunoglobulin domain</keyword>
<keyword evidence="14" id="KW-1185">Reference proteome</keyword>
<proteinExistence type="predicted"/>
<dbReference type="Proteomes" id="UP000002494">
    <property type="component" value="Chromosome 15"/>
</dbReference>
<dbReference type="OrthoDB" id="8947657at2759"/>
<name>A0A8I6AH94_RAT</name>
<keyword evidence="5" id="KW-1064">Adaptive immunity</keyword>
<evidence type="ECO:0000256" key="9">
    <source>
        <dbReference type="ARBA" id="ARBA00023319"/>
    </source>
</evidence>
<dbReference type="FunCoup" id="A0A8I6AH94">
    <property type="interactions" value="402"/>
</dbReference>
<dbReference type="InterPro" id="IPR013783">
    <property type="entry name" value="Ig-like_fold"/>
</dbReference>
<evidence type="ECO:0000256" key="8">
    <source>
        <dbReference type="ARBA" id="ARBA00023170"/>
    </source>
</evidence>
<organism evidence="13 14">
    <name type="scientific">Rattus norvegicus</name>
    <name type="common">Rat</name>
    <dbReference type="NCBI Taxonomy" id="10116"/>
    <lineage>
        <taxon>Eukaryota</taxon>
        <taxon>Metazoa</taxon>
        <taxon>Chordata</taxon>
        <taxon>Craniata</taxon>
        <taxon>Vertebrata</taxon>
        <taxon>Euteleostomi</taxon>
        <taxon>Mammalia</taxon>
        <taxon>Eutheria</taxon>
        <taxon>Euarchontoglires</taxon>
        <taxon>Glires</taxon>
        <taxon>Rodentia</taxon>
        <taxon>Myomorpha</taxon>
        <taxon>Muroidea</taxon>
        <taxon>Muridae</taxon>
        <taxon>Murinae</taxon>
        <taxon>Rattus</taxon>
    </lineage>
</organism>